<dbReference type="InterPro" id="IPR007055">
    <property type="entry name" value="BON_dom"/>
</dbReference>
<name>A0A6M8BKA6_9CYAN</name>
<feature type="domain" description="BON" evidence="2">
    <location>
        <begin position="40"/>
        <end position="109"/>
    </location>
</feature>
<dbReference type="KEGG" id="theu:HPC62_11895"/>
<proteinExistence type="predicted"/>
<evidence type="ECO:0000313" key="4">
    <source>
        <dbReference type="Proteomes" id="UP000505210"/>
    </source>
</evidence>
<sequence length="109" mass="11428">MGWLSRLFPGSKKPANASVAPAPAQAGIPPEKVGLDGAFDESGLAKRVALAFDEDPQLDDLERLWVAQLGSKVVLKGEVPNQDYLSRAVSIARGVNGATDVDTSQVKVG</sequence>
<evidence type="ECO:0000256" key="1">
    <source>
        <dbReference type="SAM" id="MobiDB-lite"/>
    </source>
</evidence>
<gene>
    <name evidence="3" type="ORF">HPC62_11895</name>
</gene>
<reference evidence="3 4" key="1">
    <citation type="submission" date="2020-05" db="EMBL/GenBank/DDBJ databases">
        <title>Complete genome sequence of of a novel Thermoleptolyngbya strain isolated from hot springs of Ganzi, Sichuan China.</title>
        <authorList>
            <person name="Tang J."/>
            <person name="Daroch M."/>
            <person name="Li L."/>
            <person name="Waleron K."/>
            <person name="Waleron M."/>
            <person name="Waleron M."/>
        </authorList>
    </citation>
    <scope>NUCLEOTIDE SEQUENCE [LARGE SCALE GENOMIC DNA]</scope>
    <source>
        <strain evidence="3 4">PKUAC-SCTA183</strain>
    </source>
</reference>
<dbReference type="RefSeq" id="WP_172355915.1">
    <property type="nucleotide sequence ID" value="NZ_CP053661.1"/>
</dbReference>
<keyword evidence="4" id="KW-1185">Reference proteome</keyword>
<organism evidence="3 4">
    <name type="scientific">Thermoleptolyngbya sichuanensis A183</name>
    <dbReference type="NCBI Taxonomy" id="2737172"/>
    <lineage>
        <taxon>Bacteria</taxon>
        <taxon>Bacillati</taxon>
        <taxon>Cyanobacteriota</taxon>
        <taxon>Cyanophyceae</taxon>
        <taxon>Oculatellales</taxon>
        <taxon>Oculatellaceae</taxon>
        <taxon>Thermoleptolyngbya</taxon>
        <taxon>Thermoleptolyngbya sichuanensis</taxon>
    </lineage>
</organism>
<evidence type="ECO:0000313" key="3">
    <source>
        <dbReference type="EMBL" id="QKD82795.1"/>
    </source>
</evidence>
<accession>A0A6M8BKA6</accession>
<dbReference type="Pfam" id="PF04972">
    <property type="entry name" value="BON"/>
    <property type="match status" value="1"/>
</dbReference>
<feature type="region of interest" description="Disordered" evidence="1">
    <location>
        <begin position="1"/>
        <end position="32"/>
    </location>
</feature>
<protein>
    <submittedName>
        <fullName evidence="3">BON domain-containing protein</fullName>
    </submittedName>
</protein>
<feature type="compositionally biased region" description="Low complexity" evidence="1">
    <location>
        <begin position="14"/>
        <end position="26"/>
    </location>
</feature>
<dbReference type="AlphaFoldDB" id="A0A6M8BKA6"/>
<evidence type="ECO:0000259" key="2">
    <source>
        <dbReference type="PROSITE" id="PS50914"/>
    </source>
</evidence>
<dbReference type="EMBL" id="CP053661">
    <property type="protein sequence ID" value="QKD82795.1"/>
    <property type="molecule type" value="Genomic_DNA"/>
</dbReference>
<dbReference type="Proteomes" id="UP000505210">
    <property type="component" value="Chromosome"/>
</dbReference>
<dbReference type="PROSITE" id="PS50914">
    <property type="entry name" value="BON"/>
    <property type="match status" value="1"/>
</dbReference>